<feature type="region of interest" description="Disordered" evidence="1">
    <location>
        <begin position="27"/>
        <end position="78"/>
    </location>
</feature>
<dbReference type="AlphaFoldDB" id="A0A5J4VLQ7"/>
<feature type="compositionally biased region" description="Basic and acidic residues" evidence="1">
    <location>
        <begin position="39"/>
        <end position="66"/>
    </location>
</feature>
<dbReference type="EMBL" id="SNRW01006201">
    <property type="protein sequence ID" value="KAA6383521.1"/>
    <property type="molecule type" value="Genomic_DNA"/>
</dbReference>
<accession>A0A5J4VLQ7</accession>
<organism evidence="2 3">
    <name type="scientific">Streblomastix strix</name>
    <dbReference type="NCBI Taxonomy" id="222440"/>
    <lineage>
        <taxon>Eukaryota</taxon>
        <taxon>Metamonada</taxon>
        <taxon>Preaxostyla</taxon>
        <taxon>Oxymonadida</taxon>
        <taxon>Streblomastigidae</taxon>
        <taxon>Streblomastix</taxon>
    </lineage>
</organism>
<sequence length="173" mass="20300">MRESMITSSADRQIQLLQTLDKRSVPVSSEIRQSENASIEDKIMGRDNNSKHNSKQRTEMMDKENRGQPTRFFDQQDNNMHANNRRITTGLGSNVYVLQSSRINTTRLLERKKSRNDQQRQGNQNYLLQATPFRVSHQEDARSGSLDTFRQHNSSLRYWEMESVRIPDRKNKT</sequence>
<feature type="compositionally biased region" description="Polar residues" evidence="1">
    <location>
        <begin position="27"/>
        <end position="37"/>
    </location>
</feature>
<dbReference type="Proteomes" id="UP000324800">
    <property type="component" value="Unassembled WGS sequence"/>
</dbReference>
<protein>
    <submittedName>
        <fullName evidence="2">Uncharacterized protein</fullName>
    </submittedName>
</protein>
<gene>
    <name evidence="2" type="ORF">EZS28_020949</name>
</gene>
<feature type="non-terminal residue" evidence="2">
    <location>
        <position position="173"/>
    </location>
</feature>
<proteinExistence type="predicted"/>
<evidence type="ECO:0000256" key="1">
    <source>
        <dbReference type="SAM" id="MobiDB-lite"/>
    </source>
</evidence>
<comment type="caution">
    <text evidence="2">The sequence shown here is derived from an EMBL/GenBank/DDBJ whole genome shotgun (WGS) entry which is preliminary data.</text>
</comment>
<evidence type="ECO:0000313" key="3">
    <source>
        <dbReference type="Proteomes" id="UP000324800"/>
    </source>
</evidence>
<name>A0A5J4VLQ7_9EUKA</name>
<evidence type="ECO:0000313" key="2">
    <source>
        <dbReference type="EMBL" id="KAA6383521.1"/>
    </source>
</evidence>
<reference evidence="2 3" key="1">
    <citation type="submission" date="2019-03" db="EMBL/GenBank/DDBJ databases">
        <title>Single cell metagenomics reveals metabolic interactions within the superorganism composed of flagellate Streblomastix strix and complex community of Bacteroidetes bacteria on its surface.</title>
        <authorList>
            <person name="Treitli S.C."/>
            <person name="Kolisko M."/>
            <person name="Husnik F."/>
            <person name="Keeling P."/>
            <person name="Hampl V."/>
        </authorList>
    </citation>
    <scope>NUCLEOTIDE SEQUENCE [LARGE SCALE GENOMIC DNA]</scope>
    <source>
        <strain evidence="2">ST1C</strain>
    </source>
</reference>